<sequence>MSSGNVSSRIVRMNATQEQNFSTKKRTSGGNRKETFILLPGSNPFDRIPPSPDLRRFYYERNGFRVATAETRGSRETMEDAMLVFSPFGCHPDIHLFGVLDGHNGIGARDFLVDNFPKTFSSLLSKHSPSEALSQSFCETNTKLKEVQVPGGCTALFVLFDNNPKEQTQQIPPRPTNGETGLVNLNTADVYSSREKQKQTTFGETERKNYFQTMAGEKNNYFSNGCNVYQHDEHQADLNHTITIANAGDSRAISCIKNKVRVITKDHRPGDFSEMKRITCQGGAITTKYKQGKAITRIDTGAGFLGVSRCFGDFEVGPIIEPVPDLFKLPPLVEDELLILACDGLFDVLENEEVAQITFDLLQIDKSPGNIERACARLCDVAYHRKGKDNISVMIIQHSDTHTQTSSK</sequence>
<dbReference type="Pfam" id="PF00481">
    <property type="entry name" value="PP2C"/>
    <property type="match status" value="2"/>
</dbReference>
<evidence type="ECO:0000256" key="1">
    <source>
        <dbReference type="SAM" id="MobiDB-lite"/>
    </source>
</evidence>
<dbReference type="Gene3D" id="3.60.40.10">
    <property type="entry name" value="PPM-type phosphatase domain"/>
    <property type="match status" value="1"/>
</dbReference>
<dbReference type="GO" id="GO:0004722">
    <property type="term" value="F:protein serine/threonine phosphatase activity"/>
    <property type="evidence" value="ECO:0007669"/>
    <property type="project" value="InterPro"/>
</dbReference>
<dbReference type="AlphaFoldDB" id="A0A6B2L577"/>
<organism evidence="3">
    <name type="scientific">Arcella intermedia</name>
    <dbReference type="NCBI Taxonomy" id="1963864"/>
    <lineage>
        <taxon>Eukaryota</taxon>
        <taxon>Amoebozoa</taxon>
        <taxon>Tubulinea</taxon>
        <taxon>Elardia</taxon>
        <taxon>Arcellinida</taxon>
        <taxon>Sphaerothecina</taxon>
        <taxon>Arcellidae</taxon>
        <taxon>Arcella</taxon>
    </lineage>
</organism>
<dbReference type="CDD" id="cd00143">
    <property type="entry name" value="PP2Cc"/>
    <property type="match status" value="1"/>
</dbReference>
<feature type="region of interest" description="Disordered" evidence="1">
    <location>
        <begin position="1"/>
        <end position="29"/>
    </location>
</feature>
<protein>
    <recommendedName>
        <fullName evidence="2">PPM-type phosphatase domain-containing protein</fullName>
    </recommendedName>
</protein>
<dbReference type="PANTHER" id="PTHR13832">
    <property type="entry name" value="PROTEIN PHOSPHATASE 2C"/>
    <property type="match status" value="1"/>
</dbReference>
<dbReference type="InterPro" id="IPR015655">
    <property type="entry name" value="PP2C"/>
</dbReference>
<proteinExistence type="predicted"/>
<dbReference type="SMART" id="SM00332">
    <property type="entry name" value="PP2Cc"/>
    <property type="match status" value="1"/>
</dbReference>
<dbReference type="EMBL" id="GIBP01003150">
    <property type="protein sequence ID" value="NDV32119.1"/>
    <property type="molecule type" value="Transcribed_RNA"/>
</dbReference>
<dbReference type="SUPFAM" id="SSF81606">
    <property type="entry name" value="PP2C-like"/>
    <property type="match status" value="1"/>
</dbReference>
<evidence type="ECO:0000313" key="3">
    <source>
        <dbReference type="EMBL" id="NDV32119.1"/>
    </source>
</evidence>
<accession>A0A6B2L577</accession>
<dbReference type="InterPro" id="IPR001932">
    <property type="entry name" value="PPM-type_phosphatase-like_dom"/>
</dbReference>
<feature type="domain" description="PPM-type phosphatase" evidence="2">
    <location>
        <begin position="65"/>
        <end position="398"/>
    </location>
</feature>
<name>A0A6B2L577_9EUKA</name>
<reference evidence="3" key="1">
    <citation type="journal article" date="2020" name="J. Eukaryot. Microbiol.">
        <title>De novo Sequencing, Assembly and Annotation of the Transcriptome for the Free-Living Testate Amoeba Arcella intermedia.</title>
        <authorList>
            <person name="Ribeiro G.M."/>
            <person name="Porfirio-Sousa A.L."/>
            <person name="Maurer-Alcala X.X."/>
            <person name="Katz L.A."/>
            <person name="Lahr D.J.G."/>
        </authorList>
    </citation>
    <scope>NUCLEOTIDE SEQUENCE</scope>
</reference>
<feature type="compositionally biased region" description="Polar residues" evidence="1">
    <location>
        <begin position="1"/>
        <end position="22"/>
    </location>
</feature>
<dbReference type="InterPro" id="IPR036457">
    <property type="entry name" value="PPM-type-like_dom_sf"/>
</dbReference>
<evidence type="ECO:0000259" key="2">
    <source>
        <dbReference type="PROSITE" id="PS51746"/>
    </source>
</evidence>
<dbReference type="PANTHER" id="PTHR13832:SF827">
    <property type="entry name" value="PROTEIN PHOSPHATASE 1L"/>
    <property type="match status" value="1"/>
</dbReference>
<dbReference type="PROSITE" id="PS51746">
    <property type="entry name" value="PPM_2"/>
    <property type="match status" value="1"/>
</dbReference>